<feature type="domain" description="C2H2-type" evidence="8">
    <location>
        <begin position="183"/>
        <end position="211"/>
    </location>
</feature>
<sequence length="616" mass="71139">MNFACWTCDETFRSKREMIRHCQQYGHNRAWICEHCYKPFGSARSREQHTEDKHKFWCVPCQEIFSTEDELDLHDITQHYFTCEFGCDRHFTSVQARDQHNNDVHNYRCYDCDQSFRSKQAFEQHEAACHDFKCEPCDREFRSESALEQHVNSSAHPYRCSKCNKSFPFNIDLQQHIAADHSWKCDLCHLTFDGPNHLNLHKKSEHQAIRCFNCPAKFDQFADFELHKAQQHSFQCKYCAALPFETFPLLEQHEASSHDSKCTACLKRFSSEAFRNKHFEGVHVHICKLCGSKFNDLARLNDHRLSHHVACSFCKEIFENIAACELHYTKAHKLYCPKCPKTFNNVDEVLQHAPEHMKPIVPTDAGPLEQTDSEKTALDHHKLKYGQNTCKRCGGMFLKRLDLQNHLENDHGLQLKCSKPDCDHISTSSDACTLHFLCCSMVKCEKCEGYFDKDKDPELKAHIANVHTPKPIFGCVQCTRTFESSDAVAQHYSAEHAFICEACPGTFFINPATREKHFAICGNSSETSDSGESFQTSRTEFSPFMQRNAIPLVSTKASLPPTQPLVRIHKEFNISRMNAIERLAQKILDEAIAYQKPTYQCSKCDVPLLEFEDDEL</sequence>
<comment type="subcellular location">
    <subcellularLocation>
        <location evidence="1">Nucleus</location>
    </subcellularLocation>
</comment>
<evidence type="ECO:0000313" key="10">
    <source>
        <dbReference type="Proteomes" id="UP000177798"/>
    </source>
</evidence>
<keyword evidence="2" id="KW-0479">Metal-binding</keyword>
<keyword evidence="3" id="KW-0677">Repeat</keyword>
<feature type="domain" description="C2H2-type" evidence="8">
    <location>
        <begin position="285"/>
        <end position="307"/>
    </location>
</feature>
<evidence type="ECO:0000313" key="9">
    <source>
        <dbReference type="EMBL" id="APA13277.1"/>
    </source>
</evidence>
<feature type="domain" description="C2H2-type" evidence="8">
    <location>
        <begin position="107"/>
        <end position="130"/>
    </location>
</feature>
<dbReference type="InterPro" id="IPR013087">
    <property type="entry name" value="Znf_C2H2_type"/>
</dbReference>
<dbReference type="Pfam" id="PF00096">
    <property type="entry name" value="zf-C2H2"/>
    <property type="match status" value="1"/>
</dbReference>
<feature type="domain" description="C2H2-type" evidence="8">
    <location>
        <begin position="132"/>
        <end position="156"/>
    </location>
</feature>
<dbReference type="PANTHER" id="PTHR24406">
    <property type="entry name" value="TRANSCRIPTIONAL REPRESSOR CTCFL-RELATED"/>
    <property type="match status" value="1"/>
</dbReference>
<dbReference type="Pfam" id="PF12171">
    <property type="entry name" value="zf-C2H2_jaz"/>
    <property type="match status" value="1"/>
</dbReference>
<dbReference type="Gene3D" id="3.30.160.60">
    <property type="entry name" value="Classic Zinc Finger"/>
    <property type="match status" value="3"/>
</dbReference>
<dbReference type="SMART" id="SM00355">
    <property type="entry name" value="ZnF_C2H2"/>
    <property type="match status" value="18"/>
</dbReference>
<dbReference type="Proteomes" id="UP000177798">
    <property type="component" value="Chromosome 10"/>
</dbReference>
<evidence type="ECO:0000256" key="3">
    <source>
        <dbReference type="ARBA" id="ARBA00022737"/>
    </source>
</evidence>
<organism evidence="9 10">
    <name type="scientific">Sclerotinia sclerotiorum (strain ATCC 18683 / 1980 / Ss-1)</name>
    <name type="common">White mold</name>
    <name type="synonym">Whetzelinia sclerotiorum</name>
    <dbReference type="NCBI Taxonomy" id="665079"/>
    <lineage>
        <taxon>Eukaryota</taxon>
        <taxon>Fungi</taxon>
        <taxon>Dikarya</taxon>
        <taxon>Ascomycota</taxon>
        <taxon>Pezizomycotina</taxon>
        <taxon>Leotiomycetes</taxon>
        <taxon>Helotiales</taxon>
        <taxon>Sclerotiniaceae</taxon>
        <taxon>Sclerotinia</taxon>
    </lineage>
</organism>
<dbReference type="VEuPathDB" id="FungiDB:sscle_10g080470"/>
<dbReference type="InterPro" id="IPR022755">
    <property type="entry name" value="Znf_C2H2_jaz"/>
</dbReference>
<gene>
    <name evidence="9" type="ORF">sscle_10g080470</name>
</gene>
<evidence type="ECO:0000256" key="7">
    <source>
        <dbReference type="PROSITE-ProRule" id="PRU00042"/>
    </source>
</evidence>
<dbReference type="GO" id="GO:0005634">
    <property type="term" value="C:nucleus"/>
    <property type="evidence" value="ECO:0007669"/>
    <property type="project" value="UniProtKB-SubCell"/>
</dbReference>
<dbReference type="PROSITE" id="PS50157">
    <property type="entry name" value="ZINC_FINGER_C2H2_2"/>
    <property type="match status" value="5"/>
</dbReference>
<feature type="domain" description="C2H2-type" evidence="8">
    <location>
        <begin position="158"/>
        <end position="182"/>
    </location>
</feature>
<dbReference type="PROSITE" id="PS00028">
    <property type="entry name" value="ZINC_FINGER_C2H2_1"/>
    <property type="match status" value="11"/>
</dbReference>
<evidence type="ECO:0000256" key="5">
    <source>
        <dbReference type="ARBA" id="ARBA00022833"/>
    </source>
</evidence>
<dbReference type="AlphaFoldDB" id="A0A1D9QEB1"/>
<evidence type="ECO:0000259" key="8">
    <source>
        <dbReference type="PROSITE" id="PS50157"/>
    </source>
</evidence>
<evidence type="ECO:0000256" key="2">
    <source>
        <dbReference type="ARBA" id="ARBA00022723"/>
    </source>
</evidence>
<dbReference type="InterPro" id="IPR036236">
    <property type="entry name" value="Znf_C2H2_sf"/>
</dbReference>
<protein>
    <recommendedName>
        <fullName evidence="8">C2H2-type domain-containing protein</fullName>
    </recommendedName>
</protein>
<evidence type="ECO:0000256" key="4">
    <source>
        <dbReference type="ARBA" id="ARBA00022771"/>
    </source>
</evidence>
<dbReference type="EMBL" id="CP017823">
    <property type="protein sequence ID" value="APA13277.1"/>
    <property type="molecule type" value="Genomic_DNA"/>
</dbReference>
<dbReference type="SUPFAM" id="SSF57667">
    <property type="entry name" value="beta-beta-alpha zinc fingers"/>
    <property type="match status" value="1"/>
</dbReference>
<keyword evidence="6" id="KW-0539">Nucleus</keyword>
<dbReference type="OrthoDB" id="6105938at2759"/>
<dbReference type="InterPro" id="IPR050888">
    <property type="entry name" value="ZnF_C2H2-type_TF"/>
</dbReference>
<dbReference type="GO" id="GO:0008270">
    <property type="term" value="F:zinc ion binding"/>
    <property type="evidence" value="ECO:0007669"/>
    <property type="project" value="UniProtKB-KW"/>
</dbReference>
<keyword evidence="4 7" id="KW-0863">Zinc-finger</keyword>
<evidence type="ECO:0000256" key="1">
    <source>
        <dbReference type="ARBA" id="ARBA00004123"/>
    </source>
</evidence>
<name>A0A1D9QEB1_SCLS1</name>
<evidence type="ECO:0000256" key="6">
    <source>
        <dbReference type="ARBA" id="ARBA00023242"/>
    </source>
</evidence>
<keyword evidence="5" id="KW-0862">Zinc</keyword>
<proteinExistence type="predicted"/>
<accession>A0A1D9QEB1</accession>
<reference evidence="10" key="1">
    <citation type="journal article" date="2017" name="Genome Biol. Evol.">
        <title>The complete genome sequence of the phytopathogenic fungus Sclerotinia sclerotiorum reveals insights into the genome architecture of broad host range pathogens.</title>
        <authorList>
            <person name="Derbyshire M."/>
            <person name="Denton-Giles M."/>
            <person name="Hegedus D."/>
            <person name="Seifbarghy S."/>
            <person name="Rollins J."/>
            <person name="van Kan J."/>
            <person name="Seidl M.F."/>
            <person name="Faino L."/>
            <person name="Mbengue M."/>
            <person name="Navaud O."/>
            <person name="Raffaele S."/>
            <person name="Hammond-Kosack K."/>
            <person name="Heard S."/>
            <person name="Oliver R."/>
        </authorList>
    </citation>
    <scope>NUCLEOTIDE SEQUENCE [LARGE SCALE GENOMIC DNA]</scope>
    <source>
        <strain evidence="10">ATCC 18683 / 1980 / Ss-1</strain>
    </source>
</reference>